<name>A0A1H3WB34_9SPHI</name>
<dbReference type="EMBL" id="FNRA01000001">
    <property type="protein sequence ID" value="SDZ83552.1"/>
    <property type="molecule type" value="Genomic_DNA"/>
</dbReference>
<gene>
    <name evidence="3" type="ORF">SAMN05443550_101149</name>
</gene>
<feature type="chain" id="PRO_5011742471" evidence="1">
    <location>
        <begin position="35"/>
        <end position="375"/>
    </location>
</feature>
<sequence length="375" mass="42795">MYTNELIKKSGFMKKAVFFSFACLPLLFSGNVNAQKSFKGLENLFTVPKHYSAGFAASAPVIDGDVTDAVWANVPWTDDFTDIEGDRQPAPYYKTRCKLIWDKDYLYIAAVIKDPDVWAYVKNRDEIVFQDDDFEIFIDPLNTTHQYFELEVNAINTIWDLYLPRAYRNLGSGLTSWESGVRSAVKVQGTVNNPSDKDQGWTVELAIPYSKLNVKKTPAEGDFWRVNFSRVQWETTVNKGKYIKNKDAAGKNLPEHNWVWSPQGLIAMHYPERWGYLTFSSAADGAAQPAFQMPYAEKQRNYLWLVYYRQKEYEQKNGRYAPSLKELDIAPEFTVDGTTSALEMEAGNHQFYVSVKAAGQPVITINQEGLVQVLK</sequence>
<evidence type="ECO:0000259" key="2">
    <source>
        <dbReference type="Pfam" id="PF06452"/>
    </source>
</evidence>
<evidence type="ECO:0000313" key="3">
    <source>
        <dbReference type="EMBL" id="SDZ83552.1"/>
    </source>
</evidence>
<accession>A0A1H3WB34</accession>
<reference evidence="3 4" key="1">
    <citation type="submission" date="2016-10" db="EMBL/GenBank/DDBJ databases">
        <authorList>
            <person name="de Groot N.N."/>
        </authorList>
    </citation>
    <scope>NUCLEOTIDE SEQUENCE [LARGE SCALE GENOMIC DNA]</scope>
    <source>
        <strain evidence="3 4">DSM 19033</strain>
    </source>
</reference>
<feature type="domain" description="Carbohydrate-binding" evidence="2">
    <location>
        <begin position="62"/>
        <end position="252"/>
    </location>
</feature>
<dbReference type="GO" id="GO:0004553">
    <property type="term" value="F:hydrolase activity, hydrolyzing O-glycosyl compounds"/>
    <property type="evidence" value="ECO:0007669"/>
    <property type="project" value="InterPro"/>
</dbReference>
<proteinExistence type="predicted"/>
<dbReference type="GO" id="GO:0016052">
    <property type="term" value="P:carbohydrate catabolic process"/>
    <property type="evidence" value="ECO:0007669"/>
    <property type="project" value="InterPro"/>
</dbReference>
<keyword evidence="1" id="KW-0732">Signal</keyword>
<keyword evidence="4" id="KW-1185">Reference proteome</keyword>
<dbReference type="SUPFAM" id="SSF49344">
    <property type="entry name" value="CBD9-like"/>
    <property type="match status" value="1"/>
</dbReference>
<evidence type="ECO:0000313" key="4">
    <source>
        <dbReference type="Proteomes" id="UP000198850"/>
    </source>
</evidence>
<protein>
    <submittedName>
        <fullName evidence="3">Carbohydrate family 9 binding domain-like</fullName>
    </submittedName>
</protein>
<dbReference type="AlphaFoldDB" id="A0A1H3WB34"/>
<feature type="signal peptide" evidence="1">
    <location>
        <begin position="1"/>
        <end position="34"/>
    </location>
</feature>
<organism evidence="3 4">
    <name type="scientific">Pedobacter hartonius</name>
    <dbReference type="NCBI Taxonomy" id="425514"/>
    <lineage>
        <taxon>Bacteria</taxon>
        <taxon>Pseudomonadati</taxon>
        <taxon>Bacteroidota</taxon>
        <taxon>Sphingobacteriia</taxon>
        <taxon>Sphingobacteriales</taxon>
        <taxon>Sphingobacteriaceae</taxon>
        <taxon>Pedobacter</taxon>
    </lineage>
</organism>
<evidence type="ECO:0000256" key="1">
    <source>
        <dbReference type="SAM" id="SignalP"/>
    </source>
</evidence>
<dbReference type="GO" id="GO:0030246">
    <property type="term" value="F:carbohydrate binding"/>
    <property type="evidence" value="ECO:0007669"/>
    <property type="project" value="InterPro"/>
</dbReference>
<dbReference type="Pfam" id="PF06452">
    <property type="entry name" value="CBM9_1"/>
    <property type="match status" value="1"/>
</dbReference>
<dbReference type="Gene3D" id="2.60.40.1190">
    <property type="match status" value="1"/>
</dbReference>
<dbReference type="STRING" id="425514.SAMN05443550_101149"/>
<dbReference type="PANTHER" id="PTHR35532:SF5">
    <property type="entry name" value="CARBOHYDRATE-BINDING DOMAIN-CONTAINING PROTEIN"/>
    <property type="match status" value="1"/>
</dbReference>
<dbReference type="CDD" id="cd09620">
    <property type="entry name" value="CBM9_like_3"/>
    <property type="match status" value="1"/>
</dbReference>
<dbReference type="InterPro" id="IPR010502">
    <property type="entry name" value="Carb-bd_dom_fam9"/>
</dbReference>
<dbReference type="PANTHER" id="PTHR35532">
    <property type="entry name" value="SIMILAR TO POLYHYDROXYALKANOATE DEPOLYMERASE"/>
    <property type="match status" value="1"/>
</dbReference>
<dbReference type="Proteomes" id="UP000198850">
    <property type="component" value="Unassembled WGS sequence"/>
</dbReference>